<comment type="caution">
    <text evidence="1">The sequence shown here is derived from an EMBL/GenBank/DDBJ whole genome shotgun (WGS) entry which is preliminary data.</text>
</comment>
<dbReference type="Proteomes" id="UP000177751">
    <property type="component" value="Unassembled WGS sequence"/>
</dbReference>
<evidence type="ECO:0000313" key="2">
    <source>
        <dbReference type="Proteomes" id="UP000177751"/>
    </source>
</evidence>
<proteinExistence type="predicted"/>
<dbReference type="AlphaFoldDB" id="A0A1G2JE80"/>
<gene>
    <name evidence="1" type="ORF">A2401_01585</name>
</gene>
<evidence type="ECO:0000313" key="1">
    <source>
        <dbReference type="EMBL" id="OGZ84720.1"/>
    </source>
</evidence>
<accession>A0A1G2JE80</accession>
<dbReference type="STRING" id="1802229.A2401_01585"/>
<reference evidence="1 2" key="1">
    <citation type="journal article" date="2016" name="Nat. Commun.">
        <title>Thousands of microbial genomes shed light on interconnected biogeochemical processes in an aquifer system.</title>
        <authorList>
            <person name="Anantharaman K."/>
            <person name="Brown C.T."/>
            <person name="Hug L.A."/>
            <person name="Sharon I."/>
            <person name="Castelle C.J."/>
            <person name="Probst A.J."/>
            <person name="Thomas B.C."/>
            <person name="Singh A."/>
            <person name="Wilkins M.J."/>
            <person name="Karaoz U."/>
            <person name="Brodie E.L."/>
            <person name="Williams K.H."/>
            <person name="Hubbard S.S."/>
            <person name="Banfield J.F."/>
        </authorList>
    </citation>
    <scope>NUCLEOTIDE SEQUENCE [LARGE SCALE GENOMIC DNA]</scope>
</reference>
<sequence>MAGNIIVIPGLAKPVIDRTDFDDGRVVFFLAFEAKPIWVSRVMPGCMYDVDDFEGWVALEHPPQKFESGVRRRGIFFPLRRYAIECAEEMVSLLARQLFRGSH</sequence>
<protein>
    <submittedName>
        <fullName evidence="1">Uncharacterized protein</fullName>
    </submittedName>
</protein>
<organism evidence="1 2">
    <name type="scientific">Candidatus Staskawiczbacteria bacterium RIFOXYC1_FULL_38_18</name>
    <dbReference type="NCBI Taxonomy" id="1802229"/>
    <lineage>
        <taxon>Bacteria</taxon>
        <taxon>Candidatus Staskawicziibacteriota</taxon>
    </lineage>
</organism>
<name>A0A1G2JE80_9BACT</name>
<dbReference type="EMBL" id="MHPP01000014">
    <property type="protein sequence ID" value="OGZ84720.1"/>
    <property type="molecule type" value="Genomic_DNA"/>
</dbReference>